<dbReference type="EMBL" id="CP104562">
    <property type="protein sequence ID" value="UXH78228.1"/>
    <property type="molecule type" value="Genomic_DNA"/>
</dbReference>
<proteinExistence type="predicted"/>
<name>A0ABY6B3X4_9BURK</name>
<organism evidence="3 4">
    <name type="scientific">Roseateles amylovorans</name>
    <dbReference type="NCBI Taxonomy" id="2978473"/>
    <lineage>
        <taxon>Bacteria</taxon>
        <taxon>Pseudomonadati</taxon>
        <taxon>Pseudomonadota</taxon>
        <taxon>Betaproteobacteria</taxon>
        <taxon>Burkholderiales</taxon>
        <taxon>Sphaerotilaceae</taxon>
        <taxon>Roseateles</taxon>
    </lineage>
</organism>
<gene>
    <name evidence="3" type="ORF">N4261_25310</name>
</gene>
<feature type="compositionally biased region" description="Low complexity" evidence="2">
    <location>
        <begin position="200"/>
        <end position="211"/>
    </location>
</feature>
<accession>A0ABY6B3X4</accession>
<dbReference type="RefSeq" id="WP_261758007.1">
    <property type="nucleotide sequence ID" value="NZ_CP104562.2"/>
</dbReference>
<dbReference type="Proteomes" id="UP001064933">
    <property type="component" value="Chromosome"/>
</dbReference>
<feature type="region of interest" description="Disordered" evidence="2">
    <location>
        <begin position="185"/>
        <end position="211"/>
    </location>
</feature>
<evidence type="ECO:0000313" key="3">
    <source>
        <dbReference type="EMBL" id="UXH78228.1"/>
    </source>
</evidence>
<sequence length="211" mass="22612">MQSTPPDPLPRRAIGNASRATALATLAACAVLGTGCAPLPPKTIIREIHIEVPVEVPVVQPADAAARSLLAYHERLRQLPPPELQLEVAPRDDGALPPPAAVPLALALMTSHGSGELARAQSLLDQVMRDPRAPEWRPLAQLLADRLAEQRRLEDLLDKQNQQTREVQRRLDQSNQKLEALKAIERSLNAPRSGTPPTPAAGASAGGTNKP</sequence>
<keyword evidence="1" id="KW-0175">Coiled coil</keyword>
<evidence type="ECO:0008006" key="5">
    <source>
        <dbReference type="Google" id="ProtNLM"/>
    </source>
</evidence>
<feature type="coiled-coil region" evidence="1">
    <location>
        <begin position="139"/>
        <end position="184"/>
    </location>
</feature>
<evidence type="ECO:0000256" key="1">
    <source>
        <dbReference type="SAM" id="Coils"/>
    </source>
</evidence>
<evidence type="ECO:0000313" key="4">
    <source>
        <dbReference type="Proteomes" id="UP001064933"/>
    </source>
</evidence>
<reference evidence="3" key="1">
    <citation type="submission" date="2022-10" db="EMBL/GenBank/DDBJ databases">
        <title>Characterization and whole genome sequencing of a new Roseateles species, isolated from fresh water.</title>
        <authorList>
            <person name="Guliayeva D.Y."/>
            <person name="Akhremchuk A.E."/>
            <person name="Sikolenko M.A."/>
            <person name="Valentovich L.N."/>
            <person name="Sidarenka A.V."/>
        </authorList>
    </citation>
    <scope>NUCLEOTIDE SEQUENCE</scope>
    <source>
        <strain evidence="3">BIM B-1768</strain>
    </source>
</reference>
<keyword evidence="4" id="KW-1185">Reference proteome</keyword>
<protein>
    <recommendedName>
        <fullName evidence="5">Lipoprotein</fullName>
    </recommendedName>
</protein>
<evidence type="ECO:0000256" key="2">
    <source>
        <dbReference type="SAM" id="MobiDB-lite"/>
    </source>
</evidence>